<proteinExistence type="inferred from homology"/>
<evidence type="ECO:0000256" key="2">
    <source>
        <dbReference type="ARBA" id="ARBA00009772"/>
    </source>
</evidence>
<feature type="transmembrane region" description="Helical" evidence="10">
    <location>
        <begin position="6"/>
        <end position="25"/>
    </location>
</feature>
<keyword evidence="11" id="KW-0282">Flagellum</keyword>
<dbReference type="GO" id="GO:0044780">
    <property type="term" value="P:bacterial-type flagellum assembly"/>
    <property type="evidence" value="ECO:0007669"/>
    <property type="project" value="UniProtKB-UniRule"/>
</dbReference>
<keyword evidence="6 10" id="KW-1133">Transmembrane helix</keyword>
<evidence type="ECO:0000256" key="5">
    <source>
        <dbReference type="ARBA" id="ARBA00022692"/>
    </source>
</evidence>
<feature type="transmembrane region" description="Helical" evidence="10">
    <location>
        <begin position="209"/>
        <end position="232"/>
    </location>
</feature>
<dbReference type="EMBL" id="DTMF01000129">
    <property type="protein sequence ID" value="HGF33724.1"/>
    <property type="molecule type" value="Genomic_DNA"/>
</dbReference>
<keyword evidence="11" id="KW-0969">Cilium</keyword>
<evidence type="ECO:0000256" key="4">
    <source>
        <dbReference type="ARBA" id="ARBA00022475"/>
    </source>
</evidence>
<feature type="transmembrane region" description="Helical" evidence="10">
    <location>
        <begin position="37"/>
        <end position="57"/>
    </location>
</feature>
<dbReference type="GO" id="GO:0009425">
    <property type="term" value="C:bacterial-type flagellum basal body"/>
    <property type="evidence" value="ECO:0007669"/>
    <property type="project" value="UniProtKB-SubCell"/>
</dbReference>
<dbReference type="PANTHER" id="PTHR30065">
    <property type="entry name" value="FLAGELLAR BIOSYNTHETIC PROTEIN FLIR"/>
    <property type="match status" value="1"/>
</dbReference>
<dbReference type="PRINTS" id="PR00953">
    <property type="entry name" value="TYPE3IMRPROT"/>
</dbReference>
<keyword evidence="4 10" id="KW-1003">Cell membrane</keyword>
<dbReference type="GO" id="GO:0005886">
    <property type="term" value="C:plasma membrane"/>
    <property type="evidence" value="ECO:0007669"/>
    <property type="project" value="UniProtKB-SubCell"/>
</dbReference>
<dbReference type="GO" id="GO:0006605">
    <property type="term" value="P:protein targeting"/>
    <property type="evidence" value="ECO:0007669"/>
    <property type="project" value="UniProtKB-UniRule"/>
</dbReference>
<comment type="similarity">
    <text evidence="2 10">Belongs to the FliR/MopE/SpaR family.</text>
</comment>
<evidence type="ECO:0000256" key="10">
    <source>
        <dbReference type="RuleBase" id="RU362071"/>
    </source>
</evidence>
<name>A0A7C3YY06_9BACT</name>
<reference evidence="11" key="1">
    <citation type="journal article" date="2020" name="mSystems">
        <title>Genome- and Community-Level Interaction Insights into Carbon Utilization and Element Cycling Functions of Hydrothermarchaeota in Hydrothermal Sediment.</title>
        <authorList>
            <person name="Zhou Z."/>
            <person name="Liu Y."/>
            <person name="Xu W."/>
            <person name="Pan J."/>
            <person name="Luo Z.H."/>
            <person name="Li M."/>
        </authorList>
    </citation>
    <scope>NUCLEOTIDE SEQUENCE [LARGE SCALE GENOMIC DNA]</scope>
    <source>
        <strain evidence="11">SpSt-897</strain>
    </source>
</reference>
<dbReference type="AlphaFoldDB" id="A0A7C3YY06"/>
<feature type="transmembrane region" description="Helical" evidence="10">
    <location>
        <begin position="184"/>
        <end position="203"/>
    </location>
</feature>
<protein>
    <recommendedName>
        <fullName evidence="3 9">Flagellar biosynthetic protein FliR</fullName>
    </recommendedName>
</protein>
<keyword evidence="7 10" id="KW-0472">Membrane</keyword>
<keyword evidence="11" id="KW-0966">Cell projection</keyword>
<dbReference type="PANTHER" id="PTHR30065:SF1">
    <property type="entry name" value="SURFACE PRESENTATION OF ANTIGENS PROTEIN SPAR"/>
    <property type="match status" value="1"/>
</dbReference>
<evidence type="ECO:0000256" key="3">
    <source>
        <dbReference type="ARBA" id="ARBA00021717"/>
    </source>
</evidence>
<evidence type="ECO:0000256" key="6">
    <source>
        <dbReference type="ARBA" id="ARBA00022989"/>
    </source>
</evidence>
<organism evidence="11">
    <name type="scientific">Desulfobacca acetoxidans</name>
    <dbReference type="NCBI Taxonomy" id="60893"/>
    <lineage>
        <taxon>Bacteria</taxon>
        <taxon>Pseudomonadati</taxon>
        <taxon>Thermodesulfobacteriota</taxon>
        <taxon>Desulfobaccia</taxon>
        <taxon>Desulfobaccales</taxon>
        <taxon>Desulfobaccaceae</taxon>
        <taxon>Desulfobacca</taxon>
    </lineage>
</organism>
<feature type="transmembrane region" description="Helical" evidence="10">
    <location>
        <begin position="63"/>
        <end position="85"/>
    </location>
</feature>
<comment type="subcellular location">
    <subcellularLocation>
        <location evidence="10">Cell membrane</location>
        <topology evidence="10">Multi-pass membrane protein</topology>
    </subcellularLocation>
    <subcellularLocation>
        <location evidence="10">Bacterial flagellum basal body</location>
    </subcellularLocation>
</comment>
<dbReference type="Pfam" id="PF01311">
    <property type="entry name" value="Bac_export_1"/>
    <property type="match status" value="1"/>
</dbReference>
<evidence type="ECO:0000256" key="7">
    <source>
        <dbReference type="ARBA" id="ARBA00023136"/>
    </source>
</evidence>
<keyword evidence="5 10" id="KW-0812">Transmembrane</keyword>
<feature type="transmembrane region" description="Helical" evidence="10">
    <location>
        <begin position="117"/>
        <end position="137"/>
    </location>
</feature>
<dbReference type="InterPro" id="IPR002010">
    <property type="entry name" value="T3SS_IM_R"/>
</dbReference>
<gene>
    <name evidence="11" type="primary">fliR</name>
    <name evidence="11" type="ORF">ENW96_04945</name>
</gene>
<comment type="caution">
    <text evidence="11">The sequence shown here is derived from an EMBL/GenBank/DDBJ whole genome shotgun (WGS) entry which is preliminary data.</text>
</comment>
<evidence type="ECO:0000256" key="1">
    <source>
        <dbReference type="ARBA" id="ARBA00002578"/>
    </source>
</evidence>
<sequence length="258" mass="27971">MDHIIVMLQNFLLVSLRAGCLLYFCPPWDSRFIPAQIRLFSILGLSLALTPLVAPYLPPFPGTWSAGVYLVIREVLIGLGCGLAFRFMFAGIRMAGDLVAIQMGFGMASLVDPDTQAQNTILAEMLVLLATLVFLALDGHQALLRLLAQSFQEVPLNTNVTLPVILASLVPELGRLMYSLAVQALAPVFALLFLTQLALGLVARAVPQIQVMIVGFPLTIALGLFFLSLTLAASGQVLVDQFAHLKVTLTQILLAWKD</sequence>
<keyword evidence="8 10" id="KW-0975">Bacterial flagellum</keyword>
<comment type="function">
    <text evidence="1 10">Role in flagellar biosynthesis.</text>
</comment>
<evidence type="ECO:0000256" key="9">
    <source>
        <dbReference type="NCBIfam" id="TIGR01400"/>
    </source>
</evidence>
<dbReference type="NCBIfam" id="TIGR01400">
    <property type="entry name" value="fliR"/>
    <property type="match status" value="1"/>
</dbReference>
<evidence type="ECO:0000256" key="8">
    <source>
        <dbReference type="ARBA" id="ARBA00023143"/>
    </source>
</evidence>
<evidence type="ECO:0000313" key="11">
    <source>
        <dbReference type="EMBL" id="HGF33724.1"/>
    </source>
</evidence>
<accession>A0A7C3YY06</accession>
<dbReference type="InterPro" id="IPR006303">
    <property type="entry name" value="FliR"/>
</dbReference>